<proteinExistence type="predicted"/>
<feature type="transmembrane region" description="Helical" evidence="6">
    <location>
        <begin position="89"/>
        <end position="104"/>
    </location>
</feature>
<keyword evidence="6" id="KW-0472">Membrane</keyword>
<dbReference type="GO" id="GO:0046872">
    <property type="term" value="F:metal ion binding"/>
    <property type="evidence" value="ECO:0007669"/>
    <property type="project" value="UniProtKB-KW"/>
</dbReference>
<dbReference type="Proteomes" id="UP000595917">
    <property type="component" value="Chromosome"/>
</dbReference>
<dbReference type="GO" id="GO:0016787">
    <property type="term" value="F:hydrolase activity"/>
    <property type="evidence" value="ECO:0007669"/>
    <property type="project" value="UniProtKB-KW"/>
</dbReference>
<keyword evidence="8" id="KW-1185">Reference proteome</keyword>
<feature type="transmembrane region" description="Helical" evidence="6">
    <location>
        <begin position="125"/>
        <end position="146"/>
    </location>
</feature>
<reference evidence="7" key="1">
    <citation type="submission" date="2021-01" db="EMBL/GenBank/DDBJ databases">
        <title>Description of Breznakiella homolactica.</title>
        <authorList>
            <person name="Song Y."/>
            <person name="Brune A."/>
        </authorList>
    </citation>
    <scope>NUCLEOTIDE SEQUENCE</scope>
    <source>
        <strain evidence="7">RmG30</strain>
    </source>
</reference>
<evidence type="ECO:0000256" key="3">
    <source>
        <dbReference type="ARBA" id="ARBA00022801"/>
    </source>
</evidence>
<keyword evidence="2" id="KW-0479">Metal-binding</keyword>
<dbReference type="KEGG" id="bhc:JFL75_02505"/>
<dbReference type="SUPFAM" id="SSF88713">
    <property type="entry name" value="Glycoside hydrolase/deacetylase"/>
    <property type="match status" value="1"/>
</dbReference>
<dbReference type="GO" id="GO:0005975">
    <property type="term" value="P:carbohydrate metabolic process"/>
    <property type="evidence" value="ECO:0007669"/>
    <property type="project" value="InterPro"/>
</dbReference>
<keyword evidence="4" id="KW-0460">Magnesium</keyword>
<evidence type="ECO:0000256" key="1">
    <source>
        <dbReference type="ARBA" id="ARBA00001946"/>
    </source>
</evidence>
<dbReference type="Pfam" id="PF04794">
    <property type="entry name" value="YdjC"/>
    <property type="match status" value="1"/>
</dbReference>
<sequence>MGEIFIHADDFAVSEHASQDILDLCSEGLLDSISVIPNLPCFGTCAEKLRNAESSFPHTIKISVHLNLLEGTSIVSPELLPDLADGQDLFKTTWISLFLYFFTIKKRKHLRKNCQWKFTRRSGGFLTVVWFIFLFTLTAISIPTIFSSLVMPSMTL</sequence>
<name>A0A7T8BB92_9SPIR</name>
<protein>
    <submittedName>
        <fullName evidence="7">ChbG/HpnK family deacetylase</fullName>
    </submittedName>
</protein>
<accession>A0A7T8BB92</accession>
<dbReference type="InterPro" id="IPR011330">
    <property type="entry name" value="Glyco_hydro/deAcase_b/a-brl"/>
</dbReference>
<keyword evidence="6" id="KW-0812">Transmembrane</keyword>
<evidence type="ECO:0000313" key="7">
    <source>
        <dbReference type="EMBL" id="QQO09800.1"/>
    </source>
</evidence>
<comment type="cofactor">
    <cofactor evidence="1">
        <name>Mg(2+)</name>
        <dbReference type="ChEBI" id="CHEBI:18420"/>
    </cofactor>
</comment>
<evidence type="ECO:0000256" key="2">
    <source>
        <dbReference type="ARBA" id="ARBA00022723"/>
    </source>
</evidence>
<dbReference type="RefSeq" id="WP_215627103.1">
    <property type="nucleotide sequence ID" value="NZ_CP067089.2"/>
</dbReference>
<evidence type="ECO:0000256" key="4">
    <source>
        <dbReference type="ARBA" id="ARBA00022842"/>
    </source>
</evidence>
<dbReference type="InterPro" id="IPR006879">
    <property type="entry name" value="YdjC-like"/>
</dbReference>
<keyword evidence="3" id="KW-0378">Hydrolase</keyword>
<gene>
    <name evidence="7" type="ORF">JFL75_02505</name>
</gene>
<keyword evidence="5" id="KW-0119">Carbohydrate metabolism</keyword>
<evidence type="ECO:0000313" key="8">
    <source>
        <dbReference type="Proteomes" id="UP000595917"/>
    </source>
</evidence>
<dbReference type="EMBL" id="CP067089">
    <property type="protein sequence ID" value="QQO09800.1"/>
    <property type="molecule type" value="Genomic_DNA"/>
</dbReference>
<evidence type="ECO:0000256" key="6">
    <source>
        <dbReference type="SAM" id="Phobius"/>
    </source>
</evidence>
<dbReference type="Gene3D" id="3.20.20.370">
    <property type="entry name" value="Glycoside hydrolase/deacetylase"/>
    <property type="match status" value="1"/>
</dbReference>
<evidence type="ECO:0000256" key="5">
    <source>
        <dbReference type="ARBA" id="ARBA00023277"/>
    </source>
</evidence>
<dbReference type="AlphaFoldDB" id="A0A7T8BB92"/>
<keyword evidence="6" id="KW-1133">Transmembrane helix</keyword>
<organism evidence="7 8">
    <name type="scientific">Breznakiella homolactica</name>
    <dbReference type="NCBI Taxonomy" id="2798577"/>
    <lineage>
        <taxon>Bacteria</taxon>
        <taxon>Pseudomonadati</taxon>
        <taxon>Spirochaetota</taxon>
        <taxon>Spirochaetia</taxon>
        <taxon>Spirochaetales</taxon>
        <taxon>Breznakiellaceae</taxon>
        <taxon>Breznakiella</taxon>
    </lineage>
</organism>